<protein>
    <submittedName>
        <fullName evidence="3">LysM peptidoglycan-binding domain-containing protein</fullName>
    </submittedName>
</protein>
<dbReference type="InterPro" id="IPR036779">
    <property type="entry name" value="LysM_dom_sf"/>
</dbReference>
<evidence type="ECO:0000313" key="3">
    <source>
        <dbReference type="EMBL" id="QGX99594.1"/>
    </source>
</evidence>
<dbReference type="EMBL" id="CP034348">
    <property type="protein sequence ID" value="QGX99594.1"/>
    <property type="molecule type" value="Genomic_DNA"/>
</dbReference>
<dbReference type="InterPro" id="IPR018392">
    <property type="entry name" value="LysM"/>
</dbReference>
<organism evidence="3 4">
    <name type="scientific">Roseovarius faecimaris</name>
    <dbReference type="NCBI Taxonomy" id="2494550"/>
    <lineage>
        <taxon>Bacteria</taxon>
        <taxon>Pseudomonadati</taxon>
        <taxon>Pseudomonadota</taxon>
        <taxon>Alphaproteobacteria</taxon>
        <taxon>Rhodobacterales</taxon>
        <taxon>Roseobacteraceae</taxon>
        <taxon>Roseovarius</taxon>
    </lineage>
</organism>
<dbReference type="Gene3D" id="3.10.350.10">
    <property type="entry name" value="LysM domain"/>
    <property type="match status" value="1"/>
</dbReference>
<evidence type="ECO:0000313" key="4">
    <source>
        <dbReference type="Proteomes" id="UP000428330"/>
    </source>
</evidence>
<feature type="region of interest" description="Disordered" evidence="1">
    <location>
        <begin position="106"/>
        <end position="125"/>
    </location>
</feature>
<feature type="compositionally biased region" description="Low complexity" evidence="1">
    <location>
        <begin position="109"/>
        <end position="125"/>
    </location>
</feature>
<dbReference type="KEGG" id="rom:EI983_15505"/>
<dbReference type="OrthoDB" id="370541at2"/>
<reference evidence="4" key="1">
    <citation type="submission" date="2018-12" db="EMBL/GenBank/DDBJ databases">
        <title>Complete genome sequence of Roseovarius sp. MME-070.</title>
        <authorList>
            <person name="Nam Y.-D."/>
            <person name="Kang J."/>
            <person name="Chung W.-H."/>
            <person name="Park Y.S."/>
        </authorList>
    </citation>
    <scope>NUCLEOTIDE SEQUENCE [LARGE SCALE GENOMIC DNA]</scope>
    <source>
        <strain evidence="4">MME-070</strain>
    </source>
</reference>
<proteinExistence type="predicted"/>
<dbReference type="SUPFAM" id="SSF54106">
    <property type="entry name" value="LysM domain"/>
    <property type="match status" value="1"/>
</dbReference>
<dbReference type="Proteomes" id="UP000428330">
    <property type="component" value="Chromosome"/>
</dbReference>
<dbReference type="AlphaFoldDB" id="A0A6I6IU29"/>
<feature type="domain" description="LysM" evidence="2">
    <location>
        <begin position="195"/>
        <end position="244"/>
    </location>
</feature>
<dbReference type="Pfam" id="PF01476">
    <property type="entry name" value="LysM"/>
    <property type="match status" value="1"/>
</dbReference>
<feature type="region of interest" description="Disordered" evidence="1">
    <location>
        <begin position="75"/>
        <end position="97"/>
    </location>
</feature>
<dbReference type="PROSITE" id="PS51782">
    <property type="entry name" value="LYSM"/>
    <property type="match status" value="1"/>
</dbReference>
<accession>A0A6I6IU29</accession>
<dbReference type="CDD" id="cd00118">
    <property type="entry name" value="LysM"/>
    <property type="match status" value="1"/>
</dbReference>
<name>A0A6I6IU29_9RHOB</name>
<dbReference type="RefSeq" id="WP_157708275.1">
    <property type="nucleotide sequence ID" value="NZ_CP034348.1"/>
</dbReference>
<evidence type="ECO:0000256" key="1">
    <source>
        <dbReference type="SAM" id="MobiDB-lite"/>
    </source>
</evidence>
<evidence type="ECO:0000259" key="2">
    <source>
        <dbReference type="PROSITE" id="PS51782"/>
    </source>
</evidence>
<sequence>MIRAALITIVFLGITLTLILMQPSPQHMTLTDVPEPPDTPADDNTVSRAEIGFDVVGTVAETPGLDAVTGSLAEPAPETAAATPQATPDPDGPALRVTPDIAASVATEPSASVASAPDPAPAPETAAATGLERLVINALAQGQSDAYIDALVNDAAAKGKVEVPQSLVTSDGRVDTSSLLAVLSHPPQPDFGPGGSYIVQPGDSLASIAYRFYGNTGKAVDIFIANRSALASPNHIEIGQTLALPEL</sequence>
<dbReference type="SMART" id="SM00257">
    <property type="entry name" value="LysM"/>
    <property type="match status" value="1"/>
</dbReference>
<keyword evidence="4" id="KW-1185">Reference proteome</keyword>
<gene>
    <name evidence="3" type="ORF">EI983_15505</name>
</gene>
<feature type="compositionally biased region" description="Low complexity" evidence="1">
    <location>
        <begin position="75"/>
        <end position="94"/>
    </location>
</feature>